<organism evidence="1 2">
    <name type="scientific">Effusibacillus dendaii</name>
    <dbReference type="NCBI Taxonomy" id="2743772"/>
    <lineage>
        <taxon>Bacteria</taxon>
        <taxon>Bacillati</taxon>
        <taxon>Bacillota</taxon>
        <taxon>Bacilli</taxon>
        <taxon>Bacillales</taxon>
        <taxon>Alicyclobacillaceae</taxon>
        <taxon>Effusibacillus</taxon>
    </lineage>
</organism>
<reference evidence="1 2" key="1">
    <citation type="submission" date="2020-08" db="EMBL/GenBank/DDBJ databases">
        <title>Complete Genome Sequence of Effusibacillus dendaii Strain skT53, Isolated from Farmland soil.</title>
        <authorList>
            <person name="Konishi T."/>
            <person name="Kawasaki H."/>
        </authorList>
    </citation>
    <scope>NUCLEOTIDE SEQUENCE [LARGE SCALE GENOMIC DNA]</scope>
    <source>
        <strain evidence="2">skT53</strain>
    </source>
</reference>
<dbReference type="EMBL" id="AP023366">
    <property type="protein sequence ID" value="BCJ85826.1"/>
    <property type="molecule type" value="Genomic_DNA"/>
</dbReference>
<accession>A0A7I8DAJ0</accession>
<protein>
    <submittedName>
        <fullName evidence="1">Uncharacterized protein</fullName>
    </submittedName>
</protein>
<keyword evidence="2" id="KW-1185">Reference proteome</keyword>
<dbReference type="Proteomes" id="UP000593802">
    <property type="component" value="Chromosome"/>
</dbReference>
<name>A0A7I8DAJ0_9BACL</name>
<evidence type="ECO:0000313" key="1">
    <source>
        <dbReference type="EMBL" id="BCJ85826.1"/>
    </source>
</evidence>
<proteinExistence type="predicted"/>
<dbReference type="KEGG" id="eff:skT53_08110"/>
<dbReference type="AlphaFoldDB" id="A0A7I8DAJ0"/>
<evidence type="ECO:0000313" key="2">
    <source>
        <dbReference type="Proteomes" id="UP000593802"/>
    </source>
</evidence>
<gene>
    <name evidence="1" type="ORF">skT53_08110</name>
</gene>
<dbReference type="RefSeq" id="WP_200759898.1">
    <property type="nucleotide sequence ID" value="NZ_AP023366.1"/>
</dbReference>
<sequence>MADVNTYLDKYPPAKLTEEEVKELQNLERELTQKAGSSILVMAFQAEK</sequence>